<gene>
    <name evidence="1" type="ORF">BD311DRAFT_140940</name>
</gene>
<dbReference type="AlphaFoldDB" id="A0A4Q9P5R4"/>
<dbReference type="EMBL" id="ML143538">
    <property type="protein sequence ID" value="TBU22529.1"/>
    <property type="molecule type" value="Genomic_DNA"/>
</dbReference>
<proteinExistence type="predicted"/>
<protein>
    <submittedName>
        <fullName evidence="1">Uncharacterized protein</fullName>
    </submittedName>
</protein>
<accession>A0A4Q9P5R4</accession>
<dbReference type="Proteomes" id="UP000292957">
    <property type="component" value="Unassembled WGS sequence"/>
</dbReference>
<reference evidence="1" key="1">
    <citation type="submission" date="2019-01" db="EMBL/GenBank/DDBJ databases">
        <title>Draft genome sequences of three monokaryotic isolates of the white-rot basidiomycete fungus Dichomitus squalens.</title>
        <authorList>
            <consortium name="DOE Joint Genome Institute"/>
            <person name="Lopez S.C."/>
            <person name="Andreopoulos B."/>
            <person name="Pangilinan J."/>
            <person name="Lipzen A."/>
            <person name="Riley R."/>
            <person name="Ahrendt S."/>
            <person name="Ng V."/>
            <person name="Barry K."/>
            <person name="Daum C."/>
            <person name="Grigoriev I.V."/>
            <person name="Hilden K.S."/>
            <person name="Makela M.R."/>
            <person name="de Vries R.P."/>
        </authorList>
    </citation>
    <scope>NUCLEOTIDE SEQUENCE [LARGE SCALE GENOMIC DNA]</scope>
    <source>
        <strain evidence="1">OM18370.1</strain>
    </source>
</reference>
<name>A0A4Q9P5R4_9APHY</name>
<sequence>MVFRFRWKDHNGPYAYNANMKIYVAGHAVGKTRFTRCLLESPRDIHGVCGHVTTLPVGEQRLIRWIGNDRVIAHNEEGMYHTFALQGEY</sequence>
<evidence type="ECO:0000313" key="1">
    <source>
        <dbReference type="EMBL" id="TBU22529.1"/>
    </source>
</evidence>
<organism evidence="1">
    <name type="scientific">Dichomitus squalens</name>
    <dbReference type="NCBI Taxonomy" id="114155"/>
    <lineage>
        <taxon>Eukaryota</taxon>
        <taxon>Fungi</taxon>
        <taxon>Dikarya</taxon>
        <taxon>Basidiomycota</taxon>
        <taxon>Agaricomycotina</taxon>
        <taxon>Agaricomycetes</taxon>
        <taxon>Polyporales</taxon>
        <taxon>Polyporaceae</taxon>
        <taxon>Dichomitus</taxon>
    </lineage>
</organism>